<proteinExistence type="predicted"/>
<feature type="transmembrane region" description="Helical" evidence="1">
    <location>
        <begin position="183"/>
        <end position="204"/>
    </location>
</feature>
<feature type="transmembrane region" description="Helical" evidence="1">
    <location>
        <begin position="127"/>
        <end position="145"/>
    </location>
</feature>
<feature type="transmembrane region" description="Helical" evidence="1">
    <location>
        <begin position="90"/>
        <end position="121"/>
    </location>
</feature>
<evidence type="ECO:0008006" key="4">
    <source>
        <dbReference type="Google" id="ProtNLM"/>
    </source>
</evidence>
<keyword evidence="3" id="KW-1185">Reference proteome</keyword>
<dbReference type="OrthoDB" id="935506at2"/>
<feature type="transmembrane region" description="Helical" evidence="1">
    <location>
        <begin position="210"/>
        <end position="233"/>
    </location>
</feature>
<feature type="transmembrane region" description="Helical" evidence="1">
    <location>
        <begin position="279"/>
        <end position="299"/>
    </location>
</feature>
<keyword evidence="1" id="KW-0812">Transmembrane</keyword>
<organism evidence="2 3">
    <name type="scientific">Leadbetterella byssophila (strain DSM 17132 / JCM 16389 / KACC 11308 / NBRC 106382 / 4M15)</name>
    <dbReference type="NCBI Taxonomy" id="649349"/>
    <lineage>
        <taxon>Bacteria</taxon>
        <taxon>Pseudomonadati</taxon>
        <taxon>Bacteroidota</taxon>
        <taxon>Cytophagia</taxon>
        <taxon>Cytophagales</taxon>
        <taxon>Leadbetterellaceae</taxon>
        <taxon>Leadbetterella</taxon>
    </lineage>
</organism>
<dbReference type="KEGG" id="lby:Lbys_3567"/>
<feature type="transmembrane region" description="Helical" evidence="1">
    <location>
        <begin position="306"/>
        <end position="324"/>
    </location>
</feature>
<evidence type="ECO:0000313" key="3">
    <source>
        <dbReference type="Proteomes" id="UP000007435"/>
    </source>
</evidence>
<gene>
    <name evidence="2" type="ordered locus">Lbys_3567</name>
</gene>
<reference evidence="2 3" key="2">
    <citation type="journal article" date="2011" name="Stand. Genomic Sci.">
        <title>Complete genome sequence of Leadbetterella byssophila type strain (4M15).</title>
        <authorList>
            <person name="Abt B."/>
            <person name="Teshima H."/>
            <person name="Lucas S."/>
            <person name="Lapidus A."/>
            <person name="Del Rio T.G."/>
            <person name="Nolan M."/>
            <person name="Tice H."/>
            <person name="Cheng J.F."/>
            <person name="Pitluck S."/>
            <person name="Liolios K."/>
            <person name="Pagani I."/>
            <person name="Ivanova N."/>
            <person name="Mavromatis K."/>
            <person name="Pati A."/>
            <person name="Tapia R."/>
            <person name="Han C."/>
            <person name="Goodwin L."/>
            <person name="Chen A."/>
            <person name="Palaniappan K."/>
            <person name="Land M."/>
            <person name="Hauser L."/>
            <person name="Chang Y.J."/>
            <person name="Jeffries C.D."/>
            <person name="Rohde M."/>
            <person name="Goker M."/>
            <person name="Tindall B.J."/>
            <person name="Detter J.C."/>
            <person name="Woyke T."/>
            <person name="Bristow J."/>
            <person name="Eisen J.A."/>
            <person name="Markowitz V."/>
            <person name="Hugenholtz P."/>
            <person name="Klenk H.P."/>
            <person name="Kyrpides N.C."/>
        </authorList>
    </citation>
    <scope>NUCLEOTIDE SEQUENCE [LARGE SCALE GENOMIC DNA]</scope>
    <source>
        <strain evidence="3">DSM 17132 / JCM 16389 / KACC 11308 / NBRC 106382 / 4M15</strain>
    </source>
</reference>
<dbReference type="HOGENOM" id="CLU_789407_0_0_10"/>
<dbReference type="RefSeq" id="WP_013410236.1">
    <property type="nucleotide sequence ID" value="NC_014655.1"/>
</dbReference>
<dbReference type="eggNOG" id="ENOG502ZCK1">
    <property type="taxonomic scope" value="Bacteria"/>
</dbReference>
<accession>E4RZ97</accession>
<dbReference type="AlphaFoldDB" id="E4RZ97"/>
<dbReference type="Proteomes" id="UP000007435">
    <property type="component" value="Chromosome"/>
</dbReference>
<evidence type="ECO:0000256" key="1">
    <source>
        <dbReference type="SAM" id="Phobius"/>
    </source>
</evidence>
<sequence>MSRILYLTWVKTYYRQNAIFVFVVILLAFGLLRAKEHLTLIHSALEDNGVFLLACLLWILHGIKVIAYARRALLLKENEFLHHLHLFTRTARLLSFFGVIFQLVQLTFLYSVAMLIISYTAGYLEKGLLGIAVHLLLCAIGALVLESQLNQSKSLNIGRGRKVQFPIPQVLYYPYYLLSRQTVLLLVSKVFSGTVLMVVCLLYPTDDYDIRLLGLGGLMGAYSQSVIFQYWYFFERTYFDFYKNLPLNLGQRYVRYLITVIILLSPEIIVLLRNWPIEYAQFPQIIMLMIGIAIGLLFYQMFKGKGEFQGIFFSGVGLAISIMFDMPMYLYGLVAGGVGFLLLRRYYYEDE</sequence>
<dbReference type="STRING" id="649349.Lbys_3567"/>
<dbReference type="EMBL" id="CP002305">
    <property type="protein sequence ID" value="ADQ19215.1"/>
    <property type="molecule type" value="Genomic_DNA"/>
</dbReference>
<feature type="transmembrane region" description="Helical" evidence="1">
    <location>
        <begin position="50"/>
        <end position="69"/>
    </location>
</feature>
<reference key="1">
    <citation type="submission" date="2010-11" db="EMBL/GenBank/DDBJ databases">
        <title>The complete genome of Leadbetterella byssophila DSM 17132.</title>
        <authorList>
            <consortium name="US DOE Joint Genome Institute (JGI-PGF)"/>
            <person name="Lucas S."/>
            <person name="Copeland A."/>
            <person name="Lapidus A."/>
            <person name="Glavina del Rio T."/>
            <person name="Dalin E."/>
            <person name="Tice H."/>
            <person name="Bruce D."/>
            <person name="Goodwin L."/>
            <person name="Pitluck S."/>
            <person name="Kyrpides N."/>
            <person name="Mavromatis K."/>
            <person name="Ivanova N."/>
            <person name="Teshima H."/>
            <person name="Brettin T."/>
            <person name="Detter J.C."/>
            <person name="Han C."/>
            <person name="Tapia R."/>
            <person name="Land M."/>
            <person name="Hauser L."/>
            <person name="Markowitz V."/>
            <person name="Cheng J.-F."/>
            <person name="Hugenholtz P."/>
            <person name="Woyke T."/>
            <person name="Wu D."/>
            <person name="Tindall B."/>
            <person name="Pomrenke H.G."/>
            <person name="Brambilla E."/>
            <person name="Klenk H.-P."/>
            <person name="Eisen J.A."/>
        </authorList>
    </citation>
    <scope>NUCLEOTIDE SEQUENCE [LARGE SCALE GENOMIC DNA]</scope>
    <source>
        <strain>DSM 17132</strain>
    </source>
</reference>
<keyword evidence="1" id="KW-0472">Membrane</keyword>
<protein>
    <recommendedName>
        <fullName evidence="4">Transmembrane protein</fullName>
    </recommendedName>
</protein>
<name>E4RZ97_LEAB4</name>
<keyword evidence="1" id="KW-1133">Transmembrane helix</keyword>
<feature type="transmembrane region" description="Helical" evidence="1">
    <location>
        <begin position="253"/>
        <end position="273"/>
    </location>
</feature>
<evidence type="ECO:0000313" key="2">
    <source>
        <dbReference type="EMBL" id="ADQ19215.1"/>
    </source>
</evidence>